<comment type="caution">
    <text evidence="1">The sequence shown here is derived from an EMBL/GenBank/DDBJ whole genome shotgun (WGS) entry which is preliminary data.</text>
</comment>
<sequence>MCYQAQSNEMQERVILALKRHVYSRIALGVVINSEHYCEQPKRI</sequence>
<protein>
    <submittedName>
        <fullName evidence="1">Uncharacterized protein</fullName>
    </submittedName>
</protein>
<dbReference type="EMBL" id="CCJV01000083">
    <property type="protein sequence ID" value="CDT29943.1"/>
    <property type="molecule type" value="Genomic_DNA"/>
</dbReference>
<dbReference type="Proteomes" id="UP000049495">
    <property type="component" value="Unassembled WGS sequence"/>
</dbReference>
<gene>
    <name evidence="1" type="ORF">VCR5J5_240084</name>
</gene>
<name>A0A822MZL2_9VIBR</name>
<evidence type="ECO:0000313" key="2">
    <source>
        <dbReference type="Proteomes" id="UP000049495"/>
    </source>
</evidence>
<accession>A0A822MZL2</accession>
<dbReference type="AlphaFoldDB" id="A0A822MZL2"/>
<reference evidence="2" key="1">
    <citation type="submission" date="2014-06" db="EMBL/GenBank/DDBJ databases">
        <authorList>
            <person name="Le Roux Frederique"/>
        </authorList>
    </citation>
    <scope>NUCLEOTIDE SEQUENCE [LARGE SCALE GENOMIC DNA]</scope>
    <source>
        <strain evidence="2">J5-5</strain>
    </source>
</reference>
<proteinExistence type="predicted"/>
<evidence type="ECO:0000313" key="1">
    <source>
        <dbReference type="EMBL" id="CDT29943.1"/>
    </source>
</evidence>
<organism evidence="1 2">
    <name type="scientific">Vibrio crassostreae</name>
    <dbReference type="NCBI Taxonomy" id="246167"/>
    <lineage>
        <taxon>Bacteria</taxon>
        <taxon>Pseudomonadati</taxon>
        <taxon>Pseudomonadota</taxon>
        <taxon>Gammaproteobacteria</taxon>
        <taxon>Vibrionales</taxon>
        <taxon>Vibrionaceae</taxon>
        <taxon>Vibrio</taxon>
    </lineage>
</organism>